<protein>
    <submittedName>
        <fullName evidence="2">Uncharacterized protein</fullName>
    </submittedName>
</protein>
<evidence type="ECO:0000313" key="2">
    <source>
        <dbReference type="EMBL" id="SUN57984.1"/>
    </source>
</evidence>
<dbReference type="EMBL" id="UHFN01000002">
    <property type="protein sequence ID" value="SUN57984.1"/>
    <property type="molecule type" value="Genomic_DNA"/>
</dbReference>
<dbReference type="AlphaFoldDB" id="A0A380JZM5"/>
<proteinExistence type="predicted"/>
<name>A0A380JZM5_9STRE</name>
<keyword evidence="1" id="KW-0472">Membrane</keyword>
<feature type="transmembrane region" description="Helical" evidence="1">
    <location>
        <begin position="57"/>
        <end position="79"/>
    </location>
</feature>
<evidence type="ECO:0000313" key="3">
    <source>
        <dbReference type="Proteomes" id="UP000254924"/>
    </source>
</evidence>
<feature type="transmembrane region" description="Helical" evidence="1">
    <location>
        <begin position="23"/>
        <end position="50"/>
    </location>
</feature>
<sequence>MTLLLNLSYTLTTFFYSVKNLKYFRLISLFLTLFLSLVGILSIGLNYVYLNAMYGKVYMILAFIPYLIFGVLACVFQAVKGHKDRIPLILAMVFIPSTFLTQEGVGGSLFLGMAYFVNYLERSHREEVVKMVSLFSESYSPLYKERYENRTSYKEFQKAYRLLQFIDPKDFTLLDEKIIGHRDFKNGFRDKRIVRQFAIKGVIGKTTVTDYLLTKPLRLSRLGRKVI</sequence>
<organism evidence="2 3">
    <name type="scientific">Streptococcus hyointestinalis</name>
    <dbReference type="NCBI Taxonomy" id="1337"/>
    <lineage>
        <taxon>Bacteria</taxon>
        <taxon>Bacillati</taxon>
        <taxon>Bacillota</taxon>
        <taxon>Bacilli</taxon>
        <taxon>Lactobacillales</taxon>
        <taxon>Streptococcaceae</taxon>
        <taxon>Streptococcus</taxon>
    </lineage>
</organism>
<gene>
    <name evidence="2" type="ORF">NCTC12224_00047</name>
</gene>
<evidence type="ECO:0000256" key="1">
    <source>
        <dbReference type="SAM" id="Phobius"/>
    </source>
</evidence>
<accession>A0A380JZM5</accession>
<reference evidence="2 3" key="1">
    <citation type="submission" date="2018-06" db="EMBL/GenBank/DDBJ databases">
        <authorList>
            <consortium name="Pathogen Informatics"/>
            <person name="Doyle S."/>
        </authorList>
    </citation>
    <scope>NUCLEOTIDE SEQUENCE [LARGE SCALE GENOMIC DNA]</scope>
    <source>
        <strain evidence="2 3">NCTC12224</strain>
    </source>
</reference>
<keyword evidence="1" id="KW-1133">Transmembrane helix</keyword>
<keyword evidence="1" id="KW-0812">Transmembrane</keyword>
<dbReference type="OrthoDB" id="9936115at2"/>
<keyword evidence="3" id="KW-1185">Reference proteome</keyword>
<dbReference type="Proteomes" id="UP000254924">
    <property type="component" value="Unassembled WGS sequence"/>
</dbReference>
<feature type="transmembrane region" description="Helical" evidence="1">
    <location>
        <begin position="99"/>
        <end position="120"/>
    </location>
</feature>